<dbReference type="EMBL" id="VSSQ01039836">
    <property type="protein sequence ID" value="MPM92967.1"/>
    <property type="molecule type" value="Genomic_DNA"/>
</dbReference>
<proteinExistence type="predicted"/>
<accession>A0A645DUB2</accession>
<name>A0A645DUB2_9ZZZZ</name>
<reference evidence="1" key="1">
    <citation type="submission" date="2019-08" db="EMBL/GenBank/DDBJ databases">
        <authorList>
            <person name="Kucharzyk K."/>
            <person name="Murdoch R.W."/>
            <person name="Higgins S."/>
            <person name="Loffler F."/>
        </authorList>
    </citation>
    <scope>NUCLEOTIDE SEQUENCE</scope>
</reference>
<comment type="caution">
    <text evidence="1">The sequence shown here is derived from an EMBL/GenBank/DDBJ whole genome shotgun (WGS) entry which is preliminary data.</text>
</comment>
<organism evidence="1">
    <name type="scientific">bioreactor metagenome</name>
    <dbReference type="NCBI Taxonomy" id="1076179"/>
    <lineage>
        <taxon>unclassified sequences</taxon>
        <taxon>metagenomes</taxon>
        <taxon>ecological metagenomes</taxon>
    </lineage>
</organism>
<protein>
    <submittedName>
        <fullName evidence="1">Uncharacterized protein</fullName>
    </submittedName>
</protein>
<dbReference type="AlphaFoldDB" id="A0A645DUB2"/>
<sequence length="84" mass="9160">MITCCGFGPQIAACNAFIPFSCPIISSNFEGLLFSVKGSERAILFNLLKFSTSLAFSLLITTLELCCPFKALKKYKPITTVKNS</sequence>
<gene>
    <name evidence="1" type="ORF">SDC9_140103</name>
</gene>
<evidence type="ECO:0000313" key="1">
    <source>
        <dbReference type="EMBL" id="MPM92967.1"/>
    </source>
</evidence>